<feature type="region of interest" description="Disordered" evidence="1">
    <location>
        <begin position="320"/>
        <end position="369"/>
    </location>
</feature>
<evidence type="ECO:0000256" key="1">
    <source>
        <dbReference type="SAM" id="MobiDB-lite"/>
    </source>
</evidence>
<evidence type="ECO:0000313" key="3">
    <source>
        <dbReference type="Proteomes" id="UP001500131"/>
    </source>
</evidence>
<comment type="caution">
    <text evidence="2">The sequence shown here is derived from an EMBL/GenBank/DDBJ whole genome shotgun (WGS) entry which is preliminary data.</text>
</comment>
<keyword evidence="3" id="KW-1185">Reference proteome</keyword>
<feature type="compositionally biased region" description="Low complexity" evidence="1">
    <location>
        <begin position="1358"/>
        <end position="1373"/>
    </location>
</feature>
<evidence type="ECO:0000313" key="2">
    <source>
        <dbReference type="EMBL" id="KAL0512642.1"/>
    </source>
</evidence>
<sequence length="1476" mass="153917">MQEQYVRKECVAIAGQMILITAGDGTTRMSASTSNSSISVAAAARVTTAHPSATPGETKVVTGLDDLQRACDAVVRHAMTLYRLCRRPGGSAIDIVCVGASRSGGGAGAASAAEEAAYCVCAAVMALEPQLWASLVRRAQLLRPRKPSLLFVAPVAVPPIVVREVERFFWRSRHLMSTTAAPTVVTSGTSTAVAPRTSAASSPSACGEVGAVVPTASASSSATATATVGLRARQAEAVAACFFFKTMSAAERLRRSDVFEVHVWPPEASHAVGMSGKANTTLTTAAAAAASAVTAVGAPSVDENTDVVVSSSPIKPAGAASRAQAWTAGLRRRERRSEHLVMTRGAAAPATLLGDTGHPLHTRPTQSATSLLPSFSSAASMLFTDGLDDWGGWQAAGSTRTNLLPPSSTRRSGGVDGAKYAAGVGGWSSGSSSRSRDSSPGDGDTSAGKLQGRYPAAGEGGCPRDQQAADTTAVLTRLYALALSTEDPAADELLNAEAAMQQQQQQISGGSDHHGFGGVAVSAKGSHAPFLAAASPVMLTSDSGLSLVALGASVIHACDAQHWGRLQSLVRYPLLFRAIPAPAEVSATVTRADGDEALKVEAMARMSGALGMTYTIPATILSPTSAAPPGSTAGSCDATSPSSASLFAYMSSLYGAAGSIFSPARLRTSSPPLLLPPPPSLVTDTFLWTRLLICSAWLLVYADGLVGNDDQVASLEQAQPVTDGRGHNGGVWPRVRPTPAVRAIVAYCVAVVREARGMSAGVAATARSGHGSLRSAVCCPVCDDLVKEQRPVLWWSTLRDDRAFLRARVRAVLENNATDSDEADIAAALADHLAGEGRGRRYATPLLSGSEGTPCRIAALQQRWGAYIMRGDTSATASCTAATAATRRGAEGASVSADSVDADADLRKGGAAAADVRDPAGDDVEEEVAEAAETLWTALTQRVAAATDFCVFLSVHPTEFATSNSLAAASAKVGHPKHPRAEDDEDAASQVIHRNRRQEMHRHRQHAVGSDDSDDGRMAEEGAVVSSRHHPRRRLSGLQHGNPSPHSPGSDDGEWGDGCRFRAKNTSRTSAALQGSRHAVEEAEEWSRLLSRCGWVNAAPPSGSTSSSIYAEWASSLFLPSATPTPQQAATLRRRLSRYNLTDVVRKLVLGRGGGWLRYARLLFGDDVCTDYPSSPLSCPPPVVPVGAASPNDLRAPPTIPPPASSSNLRPRAPSLSLLEEAESGADGVYVPHAHASPCAKRISSPVRRVIDAGPTTPHCSSGPMPPSPLPCDATATNEDANVGSTITAERWRTTPIGKEKLPSIPLLVSPLMRRHKMAAAAAAAACTTADSPPPPSLAGAAAHETRAVLHCAPDGGASSAQRSDASSSASVSVPLEQLRSQQAALYALLRFRPRLPPLREEDAVLECASCFSLFHQECIAPVQLSFMGQAFLCHTCRLRWARAYAAAGCGFLHQVPERRHDAWMAGGGCAPDQHW</sequence>
<organism evidence="2 3">
    <name type="scientific">Leishmania lindenbergi</name>
    <dbReference type="NCBI Taxonomy" id="651832"/>
    <lineage>
        <taxon>Eukaryota</taxon>
        <taxon>Discoba</taxon>
        <taxon>Euglenozoa</taxon>
        <taxon>Kinetoplastea</taxon>
        <taxon>Metakinetoplastina</taxon>
        <taxon>Trypanosomatida</taxon>
        <taxon>Trypanosomatidae</taxon>
        <taxon>Leishmaniinae</taxon>
        <taxon>Leishmania</taxon>
    </lineage>
</organism>
<name>A0AAW3AWY5_9TRYP</name>
<dbReference type="InterPro" id="IPR011011">
    <property type="entry name" value="Znf_FYVE_PHD"/>
</dbReference>
<feature type="compositionally biased region" description="Polar residues" evidence="1">
    <location>
        <begin position="397"/>
        <end position="411"/>
    </location>
</feature>
<accession>A0AAW3AWY5</accession>
<dbReference type="EMBL" id="JBAMZK010000007">
    <property type="protein sequence ID" value="KAL0512642.1"/>
    <property type="molecule type" value="Genomic_DNA"/>
</dbReference>
<feature type="region of interest" description="Disordered" evidence="1">
    <location>
        <begin position="1188"/>
        <end position="1212"/>
    </location>
</feature>
<dbReference type="Proteomes" id="UP001500131">
    <property type="component" value="Unassembled WGS sequence"/>
</dbReference>
<protein>
    <recommendedName>
        <fullName evidence="4">Zinc finger PHD-type domain-containing protein</fullName>
    </recommendedName>
</protein>
<feature type="compositionally biased region" description="Basic residues" evidence="1">
    <location>
        <begin position="996"/>
        <end position="1006"/>
    </location>
</feature>
<proteinExistence type="predicted"/>
<dbReference type="SUPFAM" id="SSF57903">
    <property type="entry name" value="FYVE/PHD zinc finger"/>
    <property type="match status" value="1"/>
</dbReference>
<evidence type="ECO:0008006" key="4">
    <source>
        <dbReference type="Google" id="ProtNLM"/>
    </source>
</evidence>
<reference evidence="2 3" key="1">
    <citation type="submission" date="2024-02" db="EMBL/GenBank/DDBJ databases">
        <title>FIRST GENOME SEQUENCES OF Leishmania (Viannia) shawi, Leishmania (Viannia) lindenbergi AND Leishmania (Viannia) utingensis.</title>
        <authorList>
            <person name="Resadore F."/>
            <person name="Custodio M.G.F."/>
            <person name="Boite M.C."/>
            <person name="Cupolillo E."/>
            <person name="Ferreira G.E.M."/>
        </authorList>
    </citation>
    <scope>NUCLEOTIDE SEQUENCE [LARGE SCALE GENOMIC DNA]</scope>
    <source>
        <strain evidence="2 3">MHOM/BR/1966/M15733</strain>
    </source>
</reference>
<gene>
    <name evidence="2" type="ORF">Q4I31_001175</name>
</gene>
<feature type="region of interest" description="Disordered" evidence="1">
    <location>
        <begin position="996"/>
        <end position="1061"/>
    </location>
</feature>
<feature type="region of interest" description="Disordered" evidence="1">
    <location>
        <begin position="1354"/>
        <end position="1373"/>
    </location>
</feature>
<feature type="region of interest" description="Disordered" evidence="1">
    <location>
        <begin position="397"/>
        <end position="467"/>
    </location>
</feature>